<dbReference type="InterPro" id="IPR004498">
    <property type="entry name" value="Ribosomal_PrmA_MeTrfase"/>
</dbReference>
<dbReference type="GO" id="GO:0005840">
    <property type="term" value="C:ribosome"/>
    <property type="evidence" value="ECO:0007669"/>
    <property type="project" value="UniProtKB-KW"/>
</dbReference>
<protein>
    <submittedName>
        <fullName evidence="6">Ribosomal protein L11 methyltransferase</fullName>
    </submittedName>
</protein>
<sequence>MTSWKIELKLDQDLIPLIQDIIYGLDENDFPTLSDFEIIEGDTVRLLEIFFTRKPDLGLFQGRLKINLPDFDIAASDLRLTEVADKDWVSESQKLLHPVDAGLFFVYGSHDAHKVPADRISLLVEAGQAFGTGQHETTHGCLLAIGELAAELSGDKAPKTALDLGCGSGLLALAMSRIWPITIAASDIDPIATETTILNAAANNIPVTNLSSGTAGIAALTSDGFGDNALSAAGPYDVIVANILAKPLQDMASIIAVNLSQDGVLILSGLLGIQEAAVLAAYEKTGMILVKRYVRGEWNSLMLRHRM</sequence>
<dbReference type="SUPFAM" id="SSF53335">
    <property type="entry name" value="S-adenosyl-L-methionine-dependent methyltransferases"/>
    <property type="match status" value="1"/>
</dbReference>
<keyword evidence="2" id="KW-0963">Cytoplasm</keyword>
<keyword evidence="6" id="KW-0689">Ribosomal protein</keyword>
<evidence type="ECO:0000256" key="3">
    <source>
        <dbReference type="ARBA" id="ARBA00022603"/>
    </source>
</evidence>
<dbReference type="GO" id="GO:0008276">
    <property type="term" value="F:protein methyltransferase activity"/>
    <property type="evidence" value="ECO:0007669"/>
    <property type="project" value="InterPro"/>
</dbReference>
<evidence type="ECO:0000313" key="6">
    <source>
        <dbReference type="EMBL" id="VAV98675.1"/>
    </source>
</evidence>
<organism evidence="6">
    <name type="scientific">hydrothermal vent metagenome</name>
    <dbReference type="NCBI Taxonomy" id="652676"/>
    <lineage>
        <taxon>unclassified sequences</taxon>
        <taxon>metagenomes</taxon>
        <taxon>ecological metagenomes</taxon>
    </lineage>
</organism>
<dbReference type="GO" id="GO:0032259">
    <property type="term" value="P:methylation"/>
    <property type="evidence" value="ECO:0007669"/>
    <property type="project" value="UniProtKB-KW"/>
</dbReference>
<dbReference type="Gene3D" id="3.40.50.150">
    <property type="entry name" value="Vaccinia Virus protein VP39"/>
    <property type="match status" value="1"/>
</dbReference>
<keyword evidence="5" id="KW-0949">S-adenosyl-L-methionine</keyword>
<keyword evidence="3 6" id="KW-0489">Methyltransferase</keyword>
<evidence type="ECO:0000256" key="4">
    <source>
        <dbReference type="ARBA" id="ARBA00022679"/>
    </source>
</evidence>
<reference evidence="6" key="1">
    <citation type="submission" date="2018-06" db="EMBL/GenBank/DDBJ databases">
        <authorList>
            <person name="Zhirakovskaya E."/>
        </authorList>
    </citation>
    <scope>NUCLEOTIDE SEQUENCE</scope>
</reference>
<dbReference type="PANTHER" id="PTHR43648:SF1">
    <property type="entry name" value="ELECTRON TRANSFER FLAVOPROTEIN BETA SUBUNIT LYSINE METHYLTRANSFERASE"/>
    <property type="match status" value="1"/>
</dbReference>
<dbReference type="InterPro" id="IPR029063">
    <property type="entry name" value="SAM-dependent_MTases_sf"/>
</dbReference>
<gene>
    <name evidence="6" type="ORF">MNBD_ALPHA02-2172</name>
</gene>
<dbReference type="EMBL" id="UOED01000130">
    <property type="protein sequence ID" value="VAV98675.1"/>
    <property type="molecule type" value="Genomic_DNA"/>
</dbReference>
<dbReference type="PANTHER" id="PTHR43648">
    <property type="entry name" value="ELECTRON TRANSFER FLAVOPROTEIN BETA SUBUNIT LYSINE METHYLTRANSFERASE"/>
    <property type="match status" value="1"/>
</dbReference>
<evidence type="ECO:0000256" key="5">
    <source>
        <dbReference type="ARBA" id="ARBA00022691"/>
    </source>
</evidence>
<keyword evidence="4 6" id="KW-0808">Transferase</keyword>
<dbReference type="CDD" id="cd02440">
    <property type="entry name" value="AdoMet_MTases"/>
    <property type="match status" value="1"/>
</dbReference>
<proteinExistence type="inferred from homology"/>
<evidence type="ECO:0000256" key="1">
    <source>
        <dbReference type="ARBA" id="ARBA00009741"/>
    </source>
</evidence>
<accession>A0A3B0SV60</accession>
<keyword evidence="6" id="KW-0687">Ribonucleoprotein</keyword>
<dbReference type="InterPro" id="IPR050078">
    <property type="entry name" value="Ribosomal_L11_MeTrfase_PrmA"/>
</dbReference>
<name>A0A3B0SV60_9ZZZZ</name>
<dbReference type="HAMAP" id="MF_00735">
    <property type="entry name" value="Methyltr_PrmA"/>
    <property type="match status" value="1"/>
</dbReference>
<dbReference type="AlphaFoldDB" id="A0A3B0SV60"/>
<comment type="similarity">
    <text evidence="1">Belongs to the methyltransferase superfamily. PrmA family.</text>
</comment>
<dbReference type="Pfam" id="PF06325">
    <property type="entry name" value="PrmA"/>
    <property type="match status" value="1"/>
</dbReference>
<evidence type="ECO:0000256" key="2">
    <source>
        <dbReference type="ARBA" id="ARBA00022490"/>
    </source>
</evidence>